<dbReference type="AlphaFoldDB" id="A0AAN7P917"/>
<reference evidence="3" key="1">
    <citation type="submission" date="2023-01" db="EMBL/GenBank/DDBJ databases">
        <title>Key to firefly adult light organ development and bioluminescence: homeobox transcription factors regulate luciferase expression and transportation to peroxisome.</title>
        <authorList>
            <person name="Fu X."/>
        </authorList>
    </citation>
    <scope>NUCLEOTIDE SEQUENCE [LARGE SCALE GENOMIC DNA]</scope>
</reference>
<accession>A0AAN7P917</accession>
<evidence type="ECO:0000256" key="1">
    <source>
        <dbReference type="SAM" id="MobiDB-lite"/>
    </source>
</evidence>
<organism evidence="2 3">
    <name type="scientific">Aquatica leii</name>
    <dbReference type="NCBI Taxonomy" id="1421715"/>
    <lineage>
        <taxon>Eukaryota</taxon>
        <taxon>Metazoa</taxon>
        <taxon>Ecdysozoa</taxon>
        <taxon>Arthropoda</taxon>
        <taxon>Hexapoda</taxon>
        <taxon>Insecta</taxon>
        <taxon>Pterygota</taxon>
        <taxon>Neoptera</taxon>
        <taxon>Endopterygota</taxon>
        <taxon>Coleoptera</taxon>
        <taxon>Polyphaga</taxon>
        <taxon>Elateriformia</taxon>
        <taxon>Elateroidea</taxon>
        <taxon>Lampyridae</taxon>
        <taxon>Luciolinae</taxon>
        <taxon>Aquatica</taxon>
    </lineage>
</organism>
<dbReference type="Proteomes" id="UP001353858">
    <property type="component" value="Unassembled WGS sequence"/>
</dbReference>
<evidence type="ECO:0000313" key="2">
    <source>
        <dbReference type="EMBL" id="KAK4879489.1"/>
    </source>
</evidence>
<dbReference type="EMBL" id="JARPUR010000003">
    <property type="protein sequence ID" value="KAK4879489.1"/>
    <property type="molecule type" value="Genomic_DNA"/>
</dbReference>
<protein>
    <submittedName>
        <fullName evidence="2">Uncharacterized protein</fullName>
    </submittedName>
</protein>
<name>A0AAN7P917_9COLE</name>
<gene>
    <name evidence="2" type="ORF">RN001_007635</name>
</gene>
<keyword evidence="3" id="KW-1185">Reference proteome</keyword>
<sequence length="382" mass="44881">MELNEKFLIRAFKKILNRHIIFPFLQMKVKKKTPSFSRHRPSVIRPLSSSTLAEKYEILPDKKIQLANGLQQERELRMTLLKFNIALKKKQLIAIGFHGTDVTMFTLMQNLRVVEKELIRCPRRAVLDYNMSDEREISAAASSATKRGIYPKESRTIVWKVYSYFKERNKKGNLIDTVIPSKCLVNPLRVRATYDKFESTVNRWFDECDSDNDDLLNKYDDDMNARNIDSEDNENISNHDTDSEVEIDDDVIEDEQQVERIREDENELSDSSESIIQTCLFGKNLFKWTTEPQNTRTRTRKHNIVSQLLGLRGPNRPTKASPENMWNRLIDDTILTKVLHWTNVRIQRERVRYSNNRRSEIKDLDMIELKATLFYCGIQVKS</sequence>
<evidence type="ECO:0000313" key="3">
    <source>
        <dbReference type="Proteomes" id="UP001353858"/>
    </source>
</evidence>
<proteinExistence type="predicted"/>
<feature type="region of interest" description="Disordered" evidence="1">
    <location>
        <begin position="225"/>
        <end position="246"/>
    </location>
</feature>
<comment type="caution">
    <text evidence="2">The sequence shown here is derived from an EMBL/GenBank/DDBJ whole genome shotgun (WGS) entry which is preliminary data.</text>
</comment>